<comment type="caution">
    <text evidence="2">The sequence shown here is derived from an EMBL/GenBank/DDBJ whole genome shotgun (WGS) entry which is preliminary data.</text>
</comment>
<organism evidence="2 3">
    <name type="scientific">Flaviaesturariibacter aridisoli</name>
    <dbReference type="NCBI Taxonomy" id="2545761"/>
    <lineage>
        <taxon>Bacteria</taxon>
        <taxon>Pseudomonadati</taxon>
        <taxon>Bacteroidota</taxon>
        <taxon>Chitinophagia</taxon>
        <taxon>Chitinophagales</taxon>
        <taxon>Chitinophagaceae</taxon>
        <taxon>Flaviaestuariibacter</taxon>
    </lineage>
</organism>
<evidence type="ECO:0000313" key="3">
    <source>
        <dbReference type="Proteomes" id="UP000295164"/>
    </source>
</evidence>
<dbReference type="SUPFAM" id="SSF51182">
    <property type="entry name" value="RmlC-like cupins"/>
    <property type="match status" value="1"/>
</dbReference>
<dbReference type="Pfam" id="PF07883">
    <property type="entry name" value="Cupin_2"/>
    <property type="match status" value="1"/>
</dbReference>
<feature type="domain" description="Cupin type-2" evidence="1">
    <location>
        <begin position="54"/>
        <end position="123"/>
    </location>
</feature>
<dbReference type="InterPro" id="IPR014710">
    <property type="entry name" value="RmlC-like_jellyroll"/>
</dbReference>
<dbReference type="PANTHER" id="PTHR36440:SF1">
    <property type="entry name" value="PUTATIVE (AFU_ORTHOLOGUE AFUA_8G07350)-RELATED"/>
    <property type="match status" value="1"/>
</dbReference>
<dbReference type="RefSeq" id="WP_131851523.1">
    <property type="nucleotide sequence ID" value="NZ_SKFH01000009.1"/>
</dbReference>
<dbReference type="Gene3D" id="2.60.120.10">
    <property type="entry name" value="Jelly Rolls"/>
    <property type="match status" value="1"/>
</dbReference>
<sequence length="171" mass="19190">MTNSSTENVFTDRLENAATIILPGEGERLTAGEGSCTFQVTSALSGGQMGIYEIVVPPHTTGARLHYHRYMDEVFLVRKGLLTVQLGTEQRELPEGAVVYVPRFTPHAFSNGSDEPLVLTLIFNPSEKREGYFKGLFTLLNEPELDVQRFLQLSHKYDSQPVDEVQLRTSW</sequence>
<gene>
    <name evidence="2" type="ORF">E0486_07435</name>
</gene>
<accession>A0A4R4E5G7</accession>
<protein>
    <submittedName>
        <fullName evidence="2">Cupin domain-containing protein</fullName>
    </submittedName>
</protein>
<dbReference type="InterPro" id="IPR013096">
    <property type="entry name" value="Cupin_2"/>
</dbReference>
<dbReference type="InterPro" id="IPR053146">
    <property type="entry name" value="QDO-like"/>
</dbReference>
<dbReference type="InterPro" id="IPR011051">
    <property type="entry name" value="RmlC_Cupin_sf"/>
</dbReference>
<dbReference type="AlphaFoldDB" id="A0A4R4E5G7"/>
<evidence type="ECO:0000313" key="2">
    <source>
        <dbReference type="EMBL" id="TCZ72888.1"/>
    </source>
</evidence>
<dbReference type="EMBL" id="SKFH01000009">
    <property type="protein sequence ID" value="TCZ72888.1"/>
    <property type="molecule type" value="Genomic_DNA"/>
</dbReference>
<dbReference type="Proteomes" id="UP000295164">
    <property type="component" value="Unassembled WGS sequence"/>
</dbReference>
<dbReference type="PANTHER" id="PTHR36440">
    <property type="entry name" value="PUTATIVE (AFU_ORTHOLOGUE AFUA_8G07350)-RELATED"/>
    <property type="match status" value="1"/>
</dbReference>
<keyword evidence="3" id="KW-1185">Reference proteome</keyword>
<dbReference type="OrthoDB" id="1423961at2"/>
<reference evidence="2 3" key="1">
    <citation type="submission" date="2019-03" db="EMBL/GenBank/DDBJ databases">
        <authorList>
            <person name="Kim M.K.M."/>
        </authorList>
    </citation>
    <scope>NUCLEOTIDE SEQUENCE [LARGE SCALE GENOMIC DNA]</scope>
    <source>
        <strain evidence="2 3">17J68-15</strain>
    </source>
</reference>
<name>A0A4R4E5G7_9BACT</name>
<proteinExistence type="predicted"/>
<evidence type="ECO:0000259" key="1">
    <source>
        <dbReference type="Pfam" id="PF07883"/>
    </source>
</evidence>